<keyword evidence="10" id="KW-1185">Reference proteome</keyword>
<feature type="transmembrane region" description="Helical" evidence="7">
    <location>
        <begin position="273"/>
        <end position="291"/>
    </location>
</feature>
<feature type="transmembrane region" description="Helical" evidence="7">
    <location>
        <begin position="311"/>
        <end position="335"/>
    </location>
</feature>
<evidence type="ECO:0000256" key="7">
    <source>
        <dbReference type="SAM" id="Phobius"/>
    </source>
</evidence>
<comment type="subcellular location">
    <subcellularLocation>
        <location evidence="1">Cell membrane</location>
        <topology evidence="1">Multi-pass membrane protein</topology>
    </subcellularLocation>
</comment>
<dbReference type="PANTHER" id="PTHR40074">
    <property type="entry name" value="O-ACETYLTRANSFERASE WECH"/>
    <property type="match status" value="1"/>
</dbReference>
<keyword evidence="4 7" id="KW-0812">Transmembrane</keyword>
<feature type="transmembrane region" description="Helical" evidence="7">
    <location>
        <begin position="219"/>
        <end position="238"/>
    </location>
</feature>
<evidence type="ECO:0000256" key="4">
    <source>
        <dbReference type="ARBA" id="ARBA00022692"/>
    </source>
</evidence>
<evidence type="ECO:0000313" key="9">
    <source>
        <dbReference type="EMBL" id="MFD1294226.1"/>
    </source>
</evidence>
<protein>
    <submittedName>
        <fullName evidence="9">Acyltransferase family protein</fullName>
    </submittedName>
</protein>
<feature type="domain" description="Acyltransferase 3" evidence="8">
    <location>
        <begin position="14"/>
        <end position="331"/>
    </location>
</feature>
<dbReference type="InterPro" id="IPR002656">
    <property type="entry name" value="Acyl_transf_3_dom"/>
</dbReference>
<gene>
    <name evidence="9" type="ORF">ACFQ5N_10300</name>
</gene>
<evidence type="ECO:0000313" key="10">
    <source>
        <dbReference type="Proteomes" id="UP001597241"/>
    </source>
</evidence>
<feature type="transmembrane region" description="Helical" evidence="7">
    <location>
        <begin position="12"/>
        <end position="34"/>
    </location>
</feature>
<evidence type="ECO:0000256" key="5">
    <source>
        <dbReference type="ARBA" id="ARBA00022989"/>
    </source>
</evidence>
<comment type="similarity">
    <text evidence="2">Belongs to the acyltransferase 3 family.</text>
</comment>
<evidence type="ECO:0000256" key="3">
    <source>
        <dbReference type="ARBA" id="ARBA00022475"/>
    </source>
</evidence>
<keyword evidence="3" id="KW-1003">Cell membrane</keyword>
<reference evidence="10" key="1">
    <citation type="journal article" date="2019" name="Int. J. Syst. Evol. Microbiol.">
        <title>The Global Catalogue of Microorganisms (GCM) 10K type strain sequencing project: providing services to taxonomists for standard genome sequencing and annotation.</title>
        <authorList>
            <consortium name="The Broad Institute Genomics Platform"/>
            <consortium name="The Broad Institute Genome Sequencing Center for Infectious Disease"/>
            <person name="Wu L."/>
            <person name="Ma J."/>
        </authorList>
    </citation>
    <scope>NUCLEOTIDE SEQUENCE [LARGE SCALE GENOMIC DNA]</scope>
    <source>
        <strain evidence="10">CCUG 62221</strain>
    </source>
</reference>
<dbReference type="EMBL" id="JBHTMV010000004">
    <property type="protein sequence ID" value="MFD1294226.1"/>
    <property type="molecule type" value="Genomic_DNA"/>
</dbReference>
<name>A0ABW3WRC5_9FLAO</name>
<feature type="transmembrane region" description="Helical" evidence="7">
    <location>
        <begin position="85"/>
        <end position="105"/>
    </location>
</feature>
<feature type="transmembrane region" description="Helical" evidence="7">
    <location>
        <begin position="46"/>
        <end position="64"/>
    </location>
</feature>
<dbReference type="RefSeq" id="WP_386809417.1">
    <property type="nucleotide sequence ID" value="NZ_JBHTMV010000004.1"/>
</dbReference>
<proteinExistence type="inferred from homology"/>
<keyword evidence="9" id="KW-0808">Transferase</keyword>
<keyword evidence="6 7" id="KW-0472">Membrane</keyword>
<dbReference type="Pfam" id="PF01757">
    <property type="entry name" value="Acyl_transf_3"/>
    <property type="match status" value="1"/>
</dbReference>
<keyword evidence="9" id="KW-0012">Acyltransferase</keyword>
<evidence type="ECO:0000256" key="2">
    <source>
        <dbReference type="ARBA" id="ARBA00007400"/>
    </source>
</evidence>
<comment type="caution">
    <text evidence="9">The sequence shown here is derived from an EMBL/GenBank/DDBJ whole genome shotgun (WGS) entry which is preliminary data.</text>
</comment>
<feature type="transmembrane region" description="Helical" evidence="7">
    <location>
        <begin position="244"/>
        <end position="261"/>
    </location>
</feature>
<accession>A0ABW3WRC5</accession>
<organism evidence="9 10">
    <name type="scientific">Lutibacter holmesii</name>
    <dbReference type="NCBI Taxonomy" id="1137985"/>
    <lineage>
        <taxon>Bacteria</taxon>
        <taxon>Pseudomonadati</taxon>
        <taxon>Bacteroidota</taxon>
        <taxon>Flavobacteriia</taxon>
        <taxon>Flavobacteriales</taxon>
        <taxon>Flavobacteriaceae</taxon>
        <taxon>Lutibacter</taxon>
    </lineage>
</organism>
<keyword evidence="5 7" id="KW-1133">Transmembrane helix</keyword>
<dbReference type="Proteomes" id="UP001597241">
    <property type="component" value="Unassembled WGS sequence"/>
</dbReference>
<sequence>MNQYLSDKIKLLSLILIVFVLYIHSGFKVQGFYLNSFIQDLVSNKIGRLAVPVFFMISGYLYFLKTEIGLYVIRVKIKKRFTSIFLPYIYSCLLFVLTFAGIQSLPGASNYINWDFLSLFDKPLLSFIKNIFWMMDDGNSPIAFHLWFLRDLILIIIISPLIYIMIKNLKWLGILILFFMILLNVEIYPISLLSSIGWFSIGGGISISKSKIIFKKVKWGYLIFIGYLFVSYIIDVLPDIYLKYFDELLIVFGSIGVWYLYDALIGPKFVLKKFPFIDLVCQFTFFIYLIHEPFINIIRKLIVLFVGKTSLGYLISYILSPIIFVMFAVLIGMFLRKYLPKMYSNFVGGRV</sequence>
<feature type="transmembrane region" description="Helical" evidence="7">
    <location>
        <begin position="144"/>
        <end position="166"/>
    </location>
</feature>
<feature type="transmembrane region" description="Helical" evidence="7">
    <location>
        <begin position="172"/>
        <end position="199"/>
    </location>
</feature>
<evidence type="ECO:0000256" key="6">
    <source>
        <dbReference type="ARBA" id="ARBA00023136"/>
    </source>
</evidence>
<evidence type="ECO:0000259" key="8">
    <source>
        <dbReference type="Pfam" id="PF01757"/>
    </source>
</evidence>
<dbReference type="GO" id="GO:0016746">
    <property type="term" value="F:acyltransferase activity"/>
    <property type="evidence" value="ECO:0007669"/>
    <property type="project" value="UniProtKB-KW"/>
</dbReference>
<evidence type="ECO:0000256" key="1">
    <source>
        <dbReference type="ARBA" id="ARBA00004651"/>
    </source>
</evidence>
<dbReference type="PANTHER" id="PTHR40074:SF2">
    <property type="entry name" value="O-ACETYLTRANSFERASE WECH"/>
    <property type="match status" value="1"/>
</dbReference>